<keyword evidence="2" id="KW-1133">Transmembrane helix</keyword>
<evidence type="ECO:0000313" key="4">
    <source>
        <dbReference type="EMBL" id="PLB40732.1"/>
    </source>
</evidence>
<feature type="compositionally biased region" description="Basic and acidic residues" evidence="1">
    <location>
        <begin position="41"/>
        <end position="50"/>
    </location>
</feature>
<feature type="domain" description="DUF6594" evidence="3">
    <location>
        <begin position="238"/>
        <end position="459"/>
    </location>
</feature>
<evidence type="ECO:0000313" key="5">
    <source>
        <dbReference type="Proteomes" id="UP000234585"/>
    </source>
</evidence>
<keyword evidence="2" id="KW-0472">Membrane</keyword>
<evidence type="ECO:0000256" key="1">
    <source>
        <dbReference type="SAM" id="MobiDB-lite"/>
    </source>
</evidence>
<proteinExistence type="predicted"/>
<keyword evidence="5" id="KW-1185">Reference proteome</keyword>
<feature type="compositionally biased region" description="Polar residues" evidence="1">
    <location>
        <begin position="166"/>
        <end position="181"/>
    </location>
</feature>
<dbReference type="GeneID" id="36527087"/>
<feature type="compositionally biased region" description="Polar residues" evidence="1">
    <location>
        <begin position="102"/>
        <end position="143"/>
    </location>
</feature>
<protein>
    <recommendedName>
        <fullName evidence="3">DUF6594 domain-containing protein</fullName>
    </recommendedName>
</protein>
<organism evidence="4 5">
    <name type="scientific">Aspergillus candidus</name>
    <dbReference type="NCBI Taxonomy" id="41067"/>
    <lineage>
        <taxon>Eukaryota</taxon>
        <taxon>Fungi</taxon>
        <taxon>Dikarya</taxon>
        <taxon>Ascomycota</taxon>
        <taxon>Pezizomycotina</taxon>
        <taxon>Eurotiomycetes</taxon>
        <taxon>Eurotiomycetidae</taxon>
        <taxon>Eurotiales</taxon>
        <taxon>Aspergillaceae</taxon>
        <taxon>Aspergillus</taxon>
        <taxon>Aspergillus subgen. Circumdati</taxon>
    </lineage>
</organism>
<dbReference type="AlphaFoldDB" id="A0A2I2FJD4"/>
<dbReference type="PANTHER" id="PTHR34502:SF6">
    <property type="entry name" value="DUF6594 DOMAIN-CONTAINING PROTEIN"/>
    <property type="match status" value="1"/>
</dbReference>
<dbReference type="Pfam" id="PF20237">
    <property type="entry name" value="DUF6594"/>
    <property type="match status" value="1"/>
</dbReference>
<keyword evidence="2" id="KW-0812">Transmembrane</keyword>
<dbReference type="EMBL" id="KZ559123">
    <property type="protein sequence ID" value="PLB40732.1"/>
    <property type="molecule type" value="Genomic_DNA"/>
</dbReference>
<sequence length="473" mass="51522">MMPLYTTSRPKKTRKDGAHRSSFGSILSSNSNSTPKGSRPSVERPRKDGAEGLSKTKKKTIDPKQPGTQSEKPPNVFEYLESDETDATSSSEDDDGPPVKVPTQSKVSRPSISTARPTNPTTAAVLNGRTRASSMKSKGSVESHQPPPVAPIITPPVAPLQLARTNSTQRKMSLDGPNSTLGRGMDLATVPESFYRDPPSYHGPPLPPSPPRSPEEDLHRTSRRPRRNTHSSQHASGYGLLAWRLSASTDSGEPRLPPLYRRFEDLNHRVLLHLQDEIAQMEEELRVLDECDEMHRASAAEKDGSKMLPASRRMDVQAGVYSSLHYQREELMSVLIRKTEQYNNALSAYSRVLQTLPLASHQDVDSYRTWMHGNSPIAAVESRFLDHPKDLVSLTPPVTPTGSAPTPSAYSAIIIASAAILLPLLAFSMIRDFWGRVLLVALVGGASAGIASTTSAGSEQLVASQDGWRCAGL</sequence>
<feature type="compositionally biased region" description="Pro residues" evidence="1">
    <location>
        <begin position="201"/>
        <end position="212"/>
    </location>
</feature>
<feature type="compositionally biased region" description="Pro residues" evidence="1">
    <location>
        <begin position="145"/>
        <end position="158"/>
    </location>
</feature>
<name>A0A2I2FJD4_ASPCN</name>
<reference evidence="4 5" key="1">
    <citation type="submission" date="2017-12" db="EMBL/GenBank/DDBJ databases">
        <authorList>
            <consortium name="DOE Joint Genome Institute"/>
            <person name="Haridas S."/>
            <person name="Kjaerbolling I."/>
            <person name="Vesth T.C."/>
            <person name="Frisvad J.C."/>
            <person name="Nybo J.L."/>
            <person name="Theobald S."/>
            <person name="Kuo A."/>
            <person name="Bowyer P."/>
            <person name="Matsuda Y."/>
            <person name="Mondo S."/>
            <person name="Lyhne E.K."/>
            <person name="Kogle M.E."/>
            <person name="Clum A."/>
            <person name="Lipzen A."/>
            <person name="Salamov A."/>
            <person name="Ngan C.Y."/>
            <person name="Daum C."/>
            <person name="Chiniquy J."/>
            <person name="Barry K."/>
            <person name="LaButti K."/>
            <person name="Simmons B.A."/>
            <person name="Magnuson J.K."/>
            <person name="Mortensen U.H."/>
            <person name="Larsen T.O."/>
            <person name="Grigoriev I.V."/>
            <person name="Baker S.E."/>
            <person name="Andersen M.R."/>
            <person name="Nordberg H.P."/>
            <person name="Cantor M.N."/>
            <person name="Hua S.X."/>
        </authorList>
    </citation>
    <scope>NUCLEOTIDE SEQUENCE [LARGE SCALE GENOMIC DNA]</scope>
    <source>
        <strain evidence="4 5">CBS 102.13</strain>
    </source>
</reference>
<feature type="transmembrane region" description="Helical" evidence="2">
    <location>
        <begin position="409"/>
        <end position="430"/>
    </location>
</feature>
<dbReference type="Proteomes" id="UP000234585">
    <property type="component" value="Unassembled WGS sequence"/>
</dbReference>
<feature type="compositionally biased region" description="Low complexity" evidence="1">
    <location>
        <begin position="21"/>
        <end position="33"/>
    </location>
</feature>
<feature type="compositionally biased region" description="Acidic residues" evidence="1">
    <location>
        <begin position="80"/>
        <end position="96"/>
    </location>
</feature>
<feature type="region of interest" description="Disordered" evidence="1">
    <location>
        <begin position="166"/>
        <end position="185"/>
    </location>
</feature>
<feature type="region of interest" description="Disordered" evidence="1">
    <location>
        <begin position="191"/>
        <end position="235"/>
    </location>
</feature>
<feature type="region of interest" description="Disordered" evidence="1">
    <location>
        <begin position="1"/>
        <end position="158"/>
    </location>
</feature>
<dbReference type="OrthoDB" id="5416037at2759"/>
<dbReference type="PANTHER" id="PTHR34502">
    <property type="entry name" value="DUF6594 DOMAIN-CONTAINING PROTEIN-RELATED"/>
    <property type="match status" value="1"/>
</dbReference>
<dbReference type="InterPro" id="IPR046529">
    <property type="entry name" value="DUF6594"/>
</dbReference>
<evidence type="ECO:0000259" key="3">
    <source>
        <dbReference type="Pfam" id="PF20237"/>
    </source>
</evidence>
<evidence type="ECO:0000256" key="2">
    <source>
        <dbReference type="SAM" id="Phobius"/>
    </source>
</evidence>
<dbReference type="RefSeq" id="XP_024674744.1">
    <property type="nucleotide sequence ID" value="XM_024819927.1"/>
</dbReference>
<gene>
    <name evidence="4" type="ORF">BDW47DRAFT_81897</name>
</gene>
<accession>A0A2I2FJD4</accession>
<feature type="transmembrane region" description="Helical" evidence="2">
    <location>
        <begin position="437"/>
        <end position="456"/>
    </location>
</feature>